<organism evidence="6 7">
    <name type="scientific">Riccia sorocarpa</name>
    <dbReference type="NCBI Taxonomy" id="122646"/>
    <lineage>
        <taxon>Eukaryota</taxon>
        <taxon>Viridiplantae</taxon>
        <taxon>Streptophyta</taxon>
        <taxon>Embryophyta</taxon>
        <taxon>Marchantiophyta</taxon>
        <taxon>Marchantiopsida</taxon>
        <taxon>Marchantiidae</taxon>
        <taxon>Marchantiales</taxon>
        <taxon>Ricciaceae</taxon>
        <taxon>Riccia</taxon>
    </lineage>
</organism>
<comment type="similarity">
    <text evidence="1">Belongs to the plant rapid alkalinization factor (RALF) family.</text>
</comment>
<dbReference type="GO" id="GO:0005179">
    <property type="term" value="F:hormone activity"/>
    <property type="evidence" value="ECO:0007669"/>
    <property type="project" value="UniProtKB-KW"/>
</dbReference>
<keyword evidence="7" id="KW-1185">Reference proteome</keyword>
<keyword evidence="2" id="KW-0372">Hormone</keyword>
<evidence type="ECO:0000313" key="6">
    <source>
        <dbReference type="EMBL" id="KAL3686000.1"/>
    </source>
</evidence>
<feature type="compositionally biased region" description="Basic and acidic residues" evidence="5">
    <location>
        <begin position="49"/>
        <end position="58"/>
    </location>
</feature>
<evidence type="ECO:0000313" key="7">
    <source>
        <dbReference type="Proteomes" id="UP001633002"/>
    </source>
</evidence>
<evidence type="ECO:0000256" key="3">
    <source>
        <dbReference type="ARBA" id="ARBA00022729"/>
    </source>
</evidence>
<keyword evidence="3" id="KW-0732">Signal</keyword>
<dbReference type="EMBL" id="JBJQOH010000006">
    <property type="protein sequence ID" value="KAL3686000.1"/>
    <property type="molecule type" value="Genomic_DNA"/>
</dbReference>
<evidence type="ECO:0000256" key="1">
    <source>
        <dbReference type="ARBA" id="ARBA00009178"/>
    </source>
</evidence>
<feature type="region of interest" description="Disordered" evidence="5">
    <location>
        <begin position="48"/>
        <end position="72"/>
    </location>
</feature>
<accession>A0ABD3H6U6</accession>
<evidence type="ECO:0000256" key="4">
    <source>
        <dbReference type="ARBA" id="ARBA00023157"/>
    </source>
</evidence>
<evidence type="ECO:0000256" key="5">
    <source>
        <dbReference type="SAM" id="MobiDB-lite"/>
    </source>
</evidence>
<keyword evidence="4" id="KW-1015">Disulfide bond</keyword>
<dbReference type="AlphaFoldDB" id="A0ABD3H6U6"/>
<dbReference type="PANTHER" id="PTHR33136:SF6">
    <property type="entry name" value="PROTEIN RALF-LIKE 34"/>
    <property type="match status" value="1"/>
</dbReference>
<comment type="caution">
    <text evidence="6">The sequence shown here is derived from an EMBL/GenBank/DDBJ whole genome shotgun (WGS) entry which is preliminary data.</text>
</comment>
<proteinExistence type="inferred from homology"/>
<dbReference type="Proteomes" id="UP001633002">
    <property type="component" value="Unassembled WGS sequence"/>
</dbReference>
<evidence type="ECO:0000256" key="2">
    <source>
        <dbReference type="ARBA" id="ARBA00022702"/>
    </source>
</evidence>
<protein>
    <submittedName>
        <fullName evidence="6">Uncharacterized protein</fullName>
    </submittedName>
</protein>
<reference evidence="6 7" key="1">
    <citation type="submission" date="2024-09" db="EMBL/GenBank/DDBJ databases">
        <title>Chromosome-scale assembly of Riccia sorocarpa.</title>
        <authorList>
            <person name="Paukszto L."/>
        </authorList>
    </citation>
    <scope>NUCLEOTIDE SEQUENCE [LARGE SCALE GENOMIC DNA]</scope>
    <source>
        <strain evidence="6">LP-2024</strain>
        <tissue evidence="6">Aerial parts of the thallus</tissue>
    </source>
</reference>
<sequence>MLSSPGVATIIGITTGDRIAARSWSGTKGTEKQEYKFDRVYLSVAGNSDPRRETDRMRLPGGGAESSMDVSKRRGWTSTRTMLLAVVLLVGMSKIHAVVAEYEDTEQEWSVEEEFEFEQEVVPTQRLSELELHQEAQRRMVLEAEYSRRMLAGGGGYYIGYGALSAGRVTCPPRSGRSYYTRRCTSASGPARPYTRTCSTISRCARDG</sequence>
<dbReference type="InterPro" id="IPR008801">
    <property type="entry name" value="RALF"/>
</dbReference>
<name>A0ABD3H6U6_9MARC</name>
<gene>
    <name evidence="6" type="ORF">R1sor_004022</name>
</gene>
<dbReference type="Pfam" id="PF05498">
    <property type="entry name" value="RALF"/>
    <property type="match status" value="1"/>
</dbReference>
<dbReference type="PANTHER" id="PTHR33136">
    <property type="entry name" value="RAPID ALKALINIZATION FACTOR-LIKE"/>
    <property type="match status" value="1"/>
</dbReference>